<dbReference type="KEGG" id="kna:B0W47_09200"/>
<reference evidence="2" key="1">
    <citation type="submission" date="2017-02" db="EMBL/GenBank/DDBJ databases">
        <title>zhang.</title>
        <authorList>
            <person name="Zhang H."/>
        </authorList>
    </citation>
    <scope>NUCLEOTIDE SEQUENCE [LARGE SCALE GENOMIC DNA]</scope>
    <source>
        <strain evidence="2">RZS01</strain>
    </source>
</reference>
<proteinExistence type="predicted"/>
<gene>
    <name evidence="1" type="ORF">B0W47_09200</name>
</gene>
<accession>A0A9N7CHJ9</accession>
<name>A0A9N7CHJ9_9PROT</name>
<organism evidence="1 2">
    <name type="scientific">Komagataeibacter nataicola</name>
    <dbReference type="NCBI Taxonomy" id="265960"/>
    <lineage>
        <taxon>Bacteria</taxon>
        <taxon>Pseudomonadati</taxon>
        <taxon>Pseudomonadota</taxon>
        <taxon>Alphaproteobacteria</taxon>
        <taxon>Acetobacterales</taxon>
        <taxon>Acetobacteraceae</taxon>
        <taxon>Komagataeibacter</taxon>
    </lineage>
</organism>
<evidence type="ECO:0000313" key="1">
    <source>
        <dbReference type="EMBL" id="AQU87620.1"/>
    </source>
</evidence>
<dbReference type="Proteomes" id="UP000189683">
    <property type="component" value="Chromosome"/>
</dbReference>
<dbReference type="AlphaFoldDB" id="A0A9N7CHJ9"/>
<dbReference type="EMBL" id="CP019875">
    <property type="protein sequence ID" value="AQU87620.1"/>
    <property type="molecule type" value="Genomic_DNA"/>
</dbReference>
<protein>
    <submittedName>
        <fullName evidence="1">Uncharacterized protein</fullName>
    </submittedName>
</protein>
<evidence type="ECO:0000313" key="2">
    <source>
        <dbReference type="Proteomes" id="UP000189683"/>
    </source>
</evidence>
<sequence length="60" mass="6638">MKGDTQADRVARQDCYLCQKWTDPVQFLTRPAPLAGQVVLHGQGTKKDRASHGATLSVER</sequence>